<protein>
    <submittedName>
        <fullName evidence="2">Uncharacterized protein</fullName>
    </submittedName>
</protein>
<dbReference type="Proteomes" id="UP001215598">
    <property type="component" value="Unassembled WGS sequence"/>
</dbReference>
<organism evidence="2 3">
    <name type="scientific">Mycena metata</name>
    <dbReference type="NCBI Taxonomy" id="1033252"/>
    <lineage>
        <taxon>Eukaryota</taxon>
        <taxon>Fungi</taxon>
        <taxon>Dikarya</taxon>
        <taxon>Basidiomycota</taxon>
        <taxon>Agaricomycotina</taxon>
        <taxon>Agaricomycetes</taxon>
        <taxon>Agaricomycetidae</taxon>
        <taxon>Agaricales</taxon>
        <taxon>Marasmiineae</taxon>
        <taxon>Mycenaceae</taxon>
        <taxon>Mycena</taxon>
    </lineage>
</organism>
<evidence type="ECO:0000313" key="3">
    <source>
        <dbReference type="Proteomes" id="UP001215598"/>
    </source>
</evidence>
<dbReference type="EMBL" id="JARKIB010000005">
    <property type="protein sequence ID" value="KAJ7780002.1"/>
    <property type="molecule type" value="Genomic_DNA"/>
</dbReference>
<accession>A0AAD7K9I7</accession>
<comment type="caution">
    <text evidence="2">The sequence shown here is derived from an EMBL/GenBank/DDBJ whole genome shotgun (WGS) entry which is preliminary data.</text>
</comment>
<name>A0AAD7K9I7_9AGAR</name>
<dbReference type="AlphaFoldDB" id="A0AAD7K9I7"/>
<sequence length="448" mass="49869">MIETREEGMTERVRMFTILDEVRFVGIRALAFAVYEEDFYATREASRGDGDFYTFKDGGEWAQGPEFRGRAELQGVSEVVFHVQLIEQHPHRFAQVDDNLVILLGCPKSATCNAQDLFIKQLTGLERILEVDNVEFVLCNASSPSARNVRQEYEDTESGRILLGCHVALERCNFKGAGETNKVYEMRALQIKCERGAPTALEVRREYESERTMSFVNVTTSWSSAVETRGRMKTDRTSSLALTKYGVSFVSTRDGSECAGRDCVFSFKKASDALVSVLEVDEDDFEGDVAASWFDMELESPALRVRQASFYVMVRPLTDEEAVEFGKAFNNDAVGKILECWVEFERRHWNTSEGLVKVRPSKKQAQASALTTASSTRCLSSIQRSTIVAPSACRGGGPGMSATVTPTPQSVGSVERDTRSWWLDSRSWGTQTKDRGGVRSDIGIGATT</sequence>
<evidence type="ECO:0000313" key="2">
    <source>
        <dbReference type="EMBL" id="KAJ7780002.1"/>
    </source>
</evidence>
<evidence type="ECO:0000256" key="1">
    <source>
        <dbReference type="SAM" id="MobiDB-lite"/>
    </source>
</evidence>
<feature type="compositionally biased region" description="Polar residues" evidence="1">
    <location>
        <begin position="402"/>
        <end position="412"/>
    </location>
</feature>
<gene>
    <name evidence="2" type="ORF">B0H16DRAFT_1448422</name>
</gene>
<reference evidence="2" key="1">
    <citation type="submission" date="2023-03" db="EMBL/GenBank/DDBJ databases">
        <title>Massive genome expansion in bonnet fungi (Mycena s.s.) driven by repeated elements and novel gene families across ecological guilds.</title>
        <authorList>
            <consortium name="Lawrence Berkeley National Laboratory"/>
            <person name="Harder C.B."/>
            <person name="Miyauchi S."/>
            <person name="Viragh M."/>
            <person name="Kuo A."/>
            <person name="Thoen E."/>
            <person name="Andreopoulos B."/>
            <person name="Lu D."/>
            <person name="Skrede I."/>
            <person name="Drula E."/>
            <person name="Henrissat B."/>
            <person name="Morin E."/>
            <person name="Kohler A."/>
            <person name="Barry K."/>
            <person name="LaButti K."/>
            <person name="Morin E."/>
            <person name="Salamov A."/>
            <person name="Lipzen A."/>
            <person name="Mereny Z."/>
            <person name="Hegedus B."/>
            <person name="Baldrian P."/>
            <person name="Stursova M."/>
            <person name="Weitz H."/>
            <person name="Taylor A."/>
            <person name="Grigoriev I.V."/>
            <person name="Nagy L.G."/>
            <person name="Martin F."/>
            <person name="Kauserud H."/>
        </authorList>
    </citation>
    <scope>NUCLEOTIDE SEQUENCE</scope>
    <source>
        <strain evidence="2">CBHHK182m</strain>
    </source>
</reference>
<proteinExistence type="predicted"/>
<feature type="region of interest" description="Disordered" evidence="1">
    <location>
        <begin position="391"/>
        <end position="448"/>
    </location>
</feature>
<keyword evidence="3" id="KW-1185">Reference proteome</keyword>